<dbReference type="HOGENOM" id="CLU_1485907_0_0_2"/>
<evidence type="ECO:0000313" key="3">
    <source>
        <dbReference type="EMBL" id="AEF97043.1"/>
    </source>
</evidence>
<keyword evidence="1" id="KW-0472">Membrane</keyword>
<dbReference type="OrthoDB" id="82282at2157"/>
<dbReference type="STRING" id="880724.Metig_1509"/>
<feature type="domain" description="DUF1616" evidence="2">
    <location>
        <begin position="4"/>
        <end position="162"/>
    </location>
</feature>
<dbReference type="InterPro" id="IPR011674">
    <property type="entry name" value="DUF1616"/>
</dbReference>
<keyword evidence="4" id="KW-1185">Reference proteome</keyword>
<accession>F6BAV6</accession>
<proteinExistence type="predicted"/>
<name>F6BAV6_METIK</name>
<dbReference type="EMBL" id="CP002737">
    <property type="protein sequence ID" value="AEF97043.1"/>
    <property type="molecule type" value="Genomic_DNA"/>
</dbReference>
<dbReference type="AlphaFoldDB" id="F6BAV6"/>
<dbReference type="Proteomes" id="UP000009227">
    <property type="component" value="Chromosome"/>
</dbReference>
<evidence type="ECO:0000313" key="4">
    <source>
        <dbReference type="Proteomes" id="UP000009227"/>
    </source>
</evidence>
<gene>
    <name evidence="3" type="ordered locus">Metig_1509</name>
</gene>
<keyword evidence="1" id="KW-1133">Transmembrane helix</keyword>
<protein>
    <recommendedName>
        <fullName evidence="2">DUF1616 domain-containing protein</fullName>
    </recommendedName>
</protein>
<evidence type="ECO:0000259" key="2">
    <source>
        <dbReference type="Pfam" id="PF07760"/>
    </source>
</evidence>
<keyword evidence="1" id="KW-0812">Transmembrane</keyword>
<sequence>MNMKLEKILTYFLLFLLILCIIGTIYLIYAPKIGERFTEFYILNKDLKAYDYPTDLLINESAMVFIGVSNHEYKDMNYTILAFLSDKVYDYNYTVNITILNKWNETLSYKYALSKKVYLRNNETILIPLNFSISIPGRHKIEFILLKDDERKVYRELHLWVNVKEKEELI</sequence>
<feature type="transmembrane region" description="Helical" evidence="1">
    <location>
        <begin position="9"/>
        <end position="29"/>
    </location>
</feature>
<dbReference type="Pfam" id="PF07760">
    <property type="entry name" value="DUF1616"/>
    <property type="match status" value="1"/>
</dbReference>
<organism evidence="4">
    <name type="scientific">Methanotorris igneus (strain DSM 5666 / JCM 11834 / Kol 5)</name>
    <dbReference type="NCBI Taxonomy" id="880724"/>
    <lineage>
        <taxon>Archaea</taxon>
        <taxon>Methanobacteriati</taxon>
        <taxon>Methanobacteriota</taxon>
        <taxon>Methanomada group</taxon>
        <taxon>Methanococci</taxon>
        <taxon>Methanococcales</taxon>
        <taxon>Methanocaldococcaceae</taxon>
        <taxon>Methanotorris</taxon>
    </lineage>
</organism>
<reference evidence="3 4" key="1">
    <citation type="submission" date="2011-05" db="EMBL/GenBank/DDBJ databases">
        <title>Complete sequence of Methanotorris igneus Kol 5.</title>
        <authorList>
            <consortium name="US DOE Joint Genome Institute"/>
            <person name="Lucas S."/>
            <person name="Han J."/>
            <person name="Lapidus A."/>
            <person name="Cheng J.-F."/>
            <person name="Goodwin L."/>
            <person name="Pitluck S."/>
            <person name="Peters L."/>
            <person name="Mikhailova N."/>
            <person name="Chertkov O."/>
            <person name="Han C."/>
            <person name="Tapia R."/>
            <person name="Land M."/>
            <person name="Hauser L."/>
            <person name="Kyrpides N."/>
            <person name="Ivanova N."/>
            <person name="Pagani I."/>
            <person name="Sieprawska-Lupa M."/>
            <person name="Whitman W."/>
            <person name="Woyke T."/>
        </authorList>
    </citation>
    <scope>NUCLEOTIDE SEQUENCE [LARGE SCALE GENOMIC DNA]</scope>
    <source>
        <strain evidence="4">DSM 5666 / JCM 11834 / Kol 5</strain>
    </source>
</reference>
<dbReference type="KEGG" id="mig:Metig_1509"/>
<evidence type="ECO:0000256" key="1">
    <source>
        <dbReference type="SAM" id="Phobius"/>
    </source>
</evidence>